<dbReference type="RefSeq" id="WP_233089876.1">
    <property type="nucleotide sequence ID" value="NZ_BAABWN010000011.1"/>
</dbReference>
<evidence type="ECO:0008006" key="3">
    <source>
        <dbReference type="Google" id="ProtNLM"/>
    </source>
</evidence>
<gene>
    <name evidence="1" type="ORF">NBRC116591_31370</name>
</gene>
<protein>
    <recommendedName>
        <fullName evidence="3">MarR family transcriptional regulator</fullName>
    </recommendedName>
</protein>
<evidence type="ECO:0000313" key="1">
    <source>
        <dbReference type="EMBL" id="GAA6169326.1"/>
    </source>
</evidence>
<proteinExistence type="predicted"/>
<dbReference type="Proteomes" id="UP001465153">
    <property type="component" value="Unassembled WGS sequence"/>
</dbReference>
<evidence type="ECO:0000313" key="2">
    <source>
        <dbReference type="Proteomes" id="UP001465153"/>
    </source>
</evidence>
<accession>A0ABQ0ACF9</accession>
<organism evidence="1 2">
    <name type="scientific">Sessilibacter corallicola</name>
    <dbReference type="NCBI Taxonomy" id="2904075"/>
    <lineage>
        <taxon>Bacteria</taxon>
        <taxon>Pseudomonadati</taxon>
        <taxon>Pseudomonadota</taxon>
        <taxon>Gammaproteobacteria</taxon>
        <taxon>Cellvibrionales</taxon>
        <taxon>Cellvibrionaceae</taxon>
        <taxon>Sessilibacter</taxon>
    </lineage>
</organism>
<comment type="caution">
    <text evidence="1">The sequence shown here is derived from an EMBL/GenBank/DDBJ whole genome shotgun (WGS) entry which is preliminary data.</text>
</comment>
<keyword evidence="2" id="KW-1185">Reference proteome</keyword>
<name>A0ABQ0ACF9_9GAMM</name>
<reference evidence="1 2" key="1">
    <citation type="submission" date="2024-04" db="EMBL/GenBank/DDBJ databases">
        <title>Draft genome sequence of Sessilibacter corallicola NBRC 116591.</title>
        <authorList>
            <person name="Miyakawa T."/>
            <person name="Kusuya Y."/>
            <person name="Miura T."/>
        </authorList>
    </citation>
    <scope>NUCLEOTIDE SEQUENCE [LARGE SCALE GENOMIC DNA]</scope>
    <source>
        <strain evidence="1 2">KU-00831-HH</strain>
    </source>
</reference>
<dbReference type="EMBL" id="BAABWN010000011">
    <property type="protein sequence ID" value="GAA6169326.1"/>
    <property type="molecule type" value="Genomic_DNA"/>
</dbReference>
<sequence>MTHPLEKDLEYAVAMIAQSEIKFLSPMGPLILAAAALEIASDSRSFARIFGIAHALVIRECVSLSEELHLIEPYKRADKSQRLFYDITEQGWSIIPRDI</sequence>